<accession>A0A4P7MWC3</accession>
<evidence type="ECO:0000256" key="2">
    <source>
        <dbReference type="ARBA" id="ARBA00004613"/>
    </source>
</evidence>
<gene>
    <name evidence="22" type="ORF">PoMZ_09198</name>
</gene>
<dbReference type="Pfam" id="PF01915">
    <property type="entry name" value="Glyco_hydro_3_C"/>
    <property type="match status" value="1"/>
</dbReference>
<protein>
    <recommendedName>
        <fullName evidence="14">Beta-glucosidase cel3A</fullName>
        <ecNumber evidence="5">3.2.1.21</ecNumber>
    </recommendedName>
    <alternativeName>
        <fullName evidence="15">Beta-D-glucoside glucohydrolase cel3A</fullName>
    </alternativeName>
    <alternativeName>
        <fullName evidence="17">Cellobiase cel3A</fullName>
    </alternativeName>
    <alternativeName>
        <fullName evidence="16">Gentiobiase cel3A</fullName>
    </alternativeName>
</protein>
<evidence type="ECO:0000256" key="18">
    <source>
        <dbReference type="SAM" id="SignalP"/>
    </source>
</evidence>
<dbReference type="Proteomes" id="UP000294847">
    <property type="component" value="Chromosome 1"/>
</dbReference>
<evidence type="ECO:0000256" key="16">
    <source>
        <dbReference type="ARBA" id="ARBA00083231"/>
    </source>
</evidence>
<dbReference type="PANTHER" id="PTHR42715">
    <property type="entry name" value="BETA-GLUCOSIDASE"/>
    <property type="match status" value="1"/>
</dbReference>
<dbReference type="Pfam" id="PF14310">
    <property type="entry name" value="Fn3-like"/>
    <property type="match status" value="1"/>
</dbReference>
<name>A0A4P7MWC3_PYROR</name>
<proteinExistence type="inferred from homology"/>
<evidence type="ECO:0000259" key="19">
    <source>
        <dbReference type="Pfam" id="PF00933"/>
    </source>
</evidence>
<evidence type="ECO:0000313" key="22">
    <source>
        <dbReference type="EMBL" id="QBZ53512.1"/>
    </source>
</evidence>
<keyword evidence="7 18" id="KW-0732">Signal</keyword>
<evidence type="ECO:0000259" key="20">
    <source>
        <dbReference type="Pfam" id="PF01915"/>
    </source>
</evidence>
<evidence type="ECO:0000256" key="11">
    <source>
        <dbReference type="ARBA" id="ARBA00023277"/>
    </source>
</evidence>
<dbReference type="AlphaFoldDB" id="A0A4P7MWC3"/>
<evidence type="ECO:0000256" key="15">
    <source>
        <dbReference type="ARBA" id="ARBA00078013"/>
    </source>
</evidence>
<sequence length="706" mass="78292">MGPPHFGVLNILLLLSAAAEKPSEVPYYGRSPPIYPSPVGNGTTSREWTNAYRRAAALVRFMTVEEKVNVTRGYAGLCVGNTGAVPRFNVPAICMADGPAGIKGIHFAATFDADLIYEYSAALGRKYSSRGINVGLGPVAGPFGKVAKTGRNWEGLNNDPYFAGVGMGAVTRGMQDSGIISTPKHWFFNEQKFRRRQSDFGKAINSNVDNRTLYKFYVWPFMDSLREGAGSVICSYQRANHSYGCQNSKLINGIFKMEFGFEGFVVSDWEAQNSGVASTNAGLDVVMPRAGLWGDKLVETVNNGNVNHKRLDDITTRLLTNVHLLDQKFSYPSPGVYNNLQQHFPRNVQRDHARLIRRIGAAGTVLVKNVNKTLPLKGGPNFLAVYGYNATNRDRYGGGYEVNWGWKTFNGTFITGGGSGGNTPPYVVSPFQALQERASRKGGILRWDFWSEDPETPYVNADAYLVFINAYVSESFNRFNLTDAHSDRLVHNVAGICGNTIVVVHSAGIRTVDAWHDHPNVIAIIFAGLPGQKNGHIIVDVLYGDVNPTGRLPYTIARRKENYGKLLNSSTSFDFFAEDNFDEGLYIDYRAFDKKNIQPLYEFGFGLSYTTFSYQVFSATVLPAESLASSSKLAEYPDPAVRIIQSGHPDLWEKVALERNIVLELTKRDLNVWNVVAQQWRIKRGKYKVFVGASNRNIKFNGAFII</sequence>
<dbReference type="EMBL" id="CP034204">
    <property type="protein sequence ID" value="QBZ53512.1"/>
    <property type="molecule type" value="Genomic_DNA"/>
</dbReference>
<feature type="signal peptide" evidence="18">
    <location>
        <begin position="1"/>
        <end position="19"/>
    </location>
</feature>
<dbReference type="Gene3D" id="3.20.20.300">
    <property type="entry name" value="Glycoside hydrolase, family 3, N-terminal domain"/>
    <property type="match status" value="1"/>
</dbReference>
<evidence type="ECO:0000256" key="10">
    <source>
        <dbReference type="ARBA" id="ARBA00023180"/>
    </source>
</evidence>
<reference evidence="22 23" key="1">
    <citation type="journal article" date="2019" name="Mol. Biol. Evol.">
        <title>Blast fungal genomes show frequent chromosomal changes, gene gains and losses, and effector gene turnover.</title>
        <authorList>
            <person name="Gomez Luciano L.B."/>
            <person name="Jason Tsai I."/>
            <person name="Chuma I."/>
            <person name="Tosa Y."/>
            <person name="Chen Y.H."/>
            <person name="Li J.Y."/>
            <person name="Li M.Y."/>
            <person name="Jade Lu M.Y."/>
            <person name="Nakayashiki H."/>
            <person name="Li W.H."/>
        </authorList>
    </citation>
    <scope>NUCLEOTIDE SEQUENCE [LARGE SCALE GENOMIC DNA]</scope>
    <source>
        <strain evidence="22">MZ5-1-6</strain>
    </source>
</reference>
<dbReference type="FunFam" id="3.20.20.300:FF:000002">
    <property type="entry name" value="Probable beta-glucosidase"/>
    <property type="match status" value="1"/>
</dbReference>
<feature type="domain" description="Fibronectin type III-like" evidence="21">
    <location>
        <begin position="659"/>
        <end position="694"/>
    </location>
</feature>
<feature type="domain" description="Glycoside hydrolase family 3 N-terminal" evidence="19">
    <location>
        <begin position="105"/>
        <end position="320"/>
    </location>
</feature>
<dbReference type="PANTHER" id="PTHR42715:SF5">
    <property type="entry name" value="BETA-GLUCOSIDASE M-RELATED"/>
    <property type="match status" value="1"/>
</dbReference>
<evidence type="ECO:0000256" key="12">
    <source>
        <dbReference type="ARBA" id="ARBA00023295"/>
    </source>
</evidence>
<comment type="subcellular location">
    <subcellularLocation>
        <location evidence="2">Secreted</location>
    </subcellularLocation>
</comment>
<comment type="similarity">
    <text evidence="4">Belongs to the glycosyl hydrolase 3 family.</text>
</comment>
<evidence type="ECO:0000256" key="13">
    <source>
        <dbReference type="ARBA" id="ARBA00023326"/>
    </source>
</evidence>
<evidence type="ECO:0000256" key="3">
    <source>
        <dbReference type="ARBA" id="ARBA00004987"/>
    </source>
</evidence>
<dbReference type="GO" id="GO:0008422">
    <property type="term" value="F:beta-glucosidase activity"/>
    <property type="evidence" value="ECO:0007669"/>
    <property type="project" value="UniProtKB-EC"/>
</dbReference>
<evidence type="ECO:0000256" key="7">
    <source>
        <dbReference type="ARBA" id="ARBA00022729"/>
    </source>
</evidence>
<evidence type="ECO:0000313" key="23">
    <source>
        <dbReference type="Proteomes" id="UP000294847"/>
    </source>
</evidence>
<feature type="chain" id="PRO_5020866256" description="Beta-glucosidase cel3A" evidence="18">
    <location>
        <begin position="20"/>
        <end position="706"/>
    </location>
</feature>
<dbReference type="InterPro" id="IPR013783">
    <property type="entry name" value="Ig-like_fold"/>
</dbReference>
<dbReference type="Gene3D" id="3.40.50.1700">
    <property type="entry name" value="Glycoside hydrolase family 3 C-terminal domain"/>
    <property type="match status" value="1"/>
</dbReference>
<evidence type="ECO:0000256" key="1">
    <source>
        <dbReference type="ARBA" id="ARBA00000448"/>
    </source>
</evidence>
<evidence type="ECO:0000256" key="4">
    <source>
        <dbReference type="ARBA" id="ARBA00005336"/>
    </source>
</evidence>
<keyword evidence="10" id="KW-0325">Glycoprotein</keyword>
<evidence type="ECO:0000256" key="9">
    <source>
        <dbReference type="ARBA" id="ARBA00023001"/>
    </source>
</evidence>
<dbReference type="EC" id="3.2.1.21" evidence="5"/>
<dbReference type="SUPFAM" id="SSF52279">
    <property type="entry name" value="Beta-D-glucan exohydrolase, C-terminal domain"/>
    <property type="match status" value="1"/>
</dbReference>
<dbReference type="GO" id="GO:0005576">
    <property type="term" value="C:extracellular region"/>
    <property type="evidence" value="ECO:0007669"/>
    <property type="project" value="UniProtKB-SubCell"/>
</dbReference>
<feature type="domain" description="Glycoside hydrolase family 3 C-terminal" evidence="20">
    <location>
        <begin position="364"/>
        <end position="609"/>
    </location>
</feature>
<keyword evidence="13" id="KW-0624">Polysaccharide degradation</keyword>
<dbReference type="Gene3D" id="2.60.40.10">
    <property type="entry name" value="Immunoglobulins"/>
    <property type="match status" value="1"/>
</dbReference>
<dbReference type="SUPFAM" id="SSF51445">
    <property type="entry name" value="(Trans)glycosidases"/>
    <property type="match status" value="1"/>
</dbReference>
<dbReference type="InterPro" id="IPR036962">
    <property type="entry name" value="Glyco_hydro_3_N_sf"/>
</dbReference>
<evidence type="ECO:0000256" key="5">
    <source>
        <dbReference type="ARBA" id="ARBA00012744"/>
    </source>
</evidence>
<dbReference type="InterPro" id="IPR036881">
    <property type="entry name" value="Glyco_hydro_3_C_sf"/>
</dbReference>
<comment type="pathway">
    <text evidence="3">Glycan metabolism; cellulose degradation.</text>
</comment>
<organism evidence="22 23">
    <name type="scientific">Pyricularia oryzae</name>
    <name type="common">Rice blast fungus</name>
    <name type="synonym">Magnaporthe oryzae</name>
    <dbReference type="NCBI Taxonomy" id="318829"/>
    <lineage>
        <taxon>Eukaryota</taxon>
        <taxon>Fungi</taxon>
        <taxon>Dikarya</taxon>
        <taxon>Ascomycota</taxon>
        <taxon>Pezizomycotina</taxon>
        <taxon>Sordariomycetes</taxon>
        <taxon>Sordariomycetidae</taxon>
        <taxon>Magnaporthales</taxon>
        <taxon>Pyriculariaceae</taxon>
        <taxon>Pyricularia</taxon>
    </lineage>
</organism>
<comment type="catalytic activity">
    <reaction evidence="1">
        <text>Hydrolysis of terminal, non-reducing beta-D-glucosyl residues with release of beta-D-glucose.</text>
        <dbReference type="EC" id="3.2.1.21"/>
    </reaction>
</comment>
<keyword evidence="8" id="KW-0378">Hydrolase</keyword>
<evidence type="ECO:0000256" key="6">
    <source>
        <dbReference type="ARBA" id="ARBA00022525"/>
    </source>
</evidence>
<keyword evidence="12" id="KW-0326">Glycosidase</keyword>
<dbReference type="InterPro" id="IPR050288">
    <property type="entry name" value="Cellulose_deg_GH3"/>
</dbReference>
<dbReference type="Pfam" id="PF00933">
    <property type="entry name" value="Glyco_hydro_3"/>
    <property type="match status" value="1"/>
</dbReference>
<keyword evidence="11" id="KW-0119">Carbohydrate metabolism</keyword>
<dbReference type="InterPro" id="IPR001764">
    <property type="entry name" value="Glyco_hydro_3_N"/>
</dbReference>
<evidence type="ECO:0000256" key="14">
    <source>
        <dbReference type="ARBA" id="ARBA00070030"/>
    </source>
</evidence>
<dbReference type="InterPro" id="IPR026891">
    <property type="entry name" value="Fn3-like"/>
</dbReference>
<keyword evidence="9" id="KW-0136">Cellulose degradation</keyword>
<evidence type="ECO:0000259" key="21">
    <source>
        <dbReference type="Pfam" id="PF14310"/>
    </source>
</evidence>
<dbReference type="PRINTS" id="PR00133">
    <property type="entry name" value="GLHYDRLASE3"/>
</dbReference>
<dbReference type="InterPro" id="IPR017853">
    <property type="entry name" value="GH"/>
</dbReference>
<keyword evidence="6" id="KW-0964">Secreted</keyword>
<evidence type="ECO:0000256" key="8">
    <source>
        <dbReference type="ARBA" id="ARBA00022801"/>
    </source>
</evidence>
<dbReference type="InterPro" id="IPR002772">
    <property type="entry name" value="Glyco_hydro_3_C"/>
</dbReference>
<dbReference type="GO" id="GO:0030245">
    <property type="term" value="P:cellulose catabolic process"/>
    <property type="evidence" value="ECO:0007669"/>
    <property type="project" value="UniProtKB-KW"/>
</dbReference>
<evidence type="ECO:0000256" key="17">
    <source>
        <dbReference type="ARBA" id="ARBA00083611"/>
    </source>
</evidence>